<gene>
    <name evidence="3" type="ORF">DSM104440_02105</name>
</gene>
<evidence type="ECO:0000313" key="3">
    <source>
        <dbReference type="EMBL" id="QJR15288.1"/>
    </source>
</evidence>
<dbReference type="InterPro" id="IPR029052">
    <property type="entry name" value="Metallo-depent_PP-like"/>
</dbReference>
<dbReference type="InterPro" id="IPR006311">
    <property type="entry name" value="TAT_signal"/>
</dbReference>
<keyword evidence="4" id="KW-1185">Reference proteome</keyword>
<proteinExistence type="predicted"/>
<dbReference type="InParanoid" id="A0A6M4H902"/>
<dbReference type="SUPFAM" id="SSF56300">
    <property type="entry name" value="Metallo-dependent phosphatases"/>
    <property type="match status" value="1"/>
</dbReference>
<keyword evidence="1" id="KW-0732">Signal</keyword>
<dbReference type="Pfam" id="PF09423">
    <property type="entry name" value="PhoD"/>
    <property type="match status" value="1"/>
</dbReference>
<name>A0A6M4H902_9PROT</name>
<organism evidence="3 4">
    <name type="scientific">Usitatibacter palustris</name>
    <dbReference type="NCBI Taxonomy" id="2732487"/>
    <lineage>
        <taxon>Bacteria</taxon>
        <taxon>Pseudomonadati</taxon>
        <taxon>Pseudomonadota</taxon>
        <taxon>Betaproteobacteria</taxon>
        <taxon>Nitrosomonadales</taxon>
        <taxon>Usitatibacteraceae</taxon>
        <taxon>Usitatibacter</taxon>
    </lineage>
</organism>
<sequence>MSRPDLPPASERPQNPSRRRALFAASDLALVAAAAPSLPALAQPAAPPPLRVVHGFADHLSINLWLQGTRADSLEIDVRLGDNATAKPVSTLAVQLDARTDFTETLVVAGLEPGERYNYTVRSTKAKAVLARGTFKTQVLWQWRTDPPTVRIVAGSCAYMNDFKYDRPGKPYGGGEEIFDNIAKLSPDLMLWLGDNIYTREADYTSREGINRRYRFYRSHPTMQKLWTATPHVAIWDDHDFGPDNSDFSYSGAGWTHEMFLRYWPMPYSPPADGLYGKILQGDVDIFMLDDRSYRYPEGWPQGATDKVMYGPKQMLWLKAALTASRAPFKIIAGGSQFFNKVSTAECWVKYPAEQADFLRFLEERKIPGVIFLSGDRHFATQHRIQRTGLYPLNEITTSPLTSGLSTVRDPERSNPDLVPGTLLSERNFALITVTGPRTERALTIAIRNTEGQKRWEWNATAAELAQGTKA</sequence>
<evidence type="ECO:0000313" key="4">
    <source>
        <dbReference type="Proteomes" id="UP000503096"/>
    </source>
</evidence>
<feature type="domain" description="PhoD-like phosphatase metallophosphatase" evidence="2">
    <location>
        <begin position="174"/>
        <end position="406"/>
    </location>
</feature>
<dbReference type="InterPro" id="IPR018946">
    <property type="entry name" value="PhoD-like_MPP"/>
</dbReference>
<dbReference type="Proteomes" id="UP000503096">
    <property type="component" value="Chromosome"/>
</dbReference>
<dbReference type="InterPro" id="IPR038607">
    <property type="entry name" value="PhoD-like_sf"/>
</dbReference>
<accession>A0A6M4H902</accession>
<dbReference type="AlphaFoldDB" id="A0A6M4H902"/>
<protein>
    <recommendedName>
        <fullName evidence="2">PhoD-like phosphatase metallophosphatase domain-containing protein</fullName>
    </recommendedName>
</protein>
<evidence type="ECO:0000256" key="1">
    <source>
        <dbReference type="SAM" id="SignalP"/>
    </source>
</evidence>
<dbReference type="Gene3D" id="3.60.21.70">
    <property type="entry name" value="PhoD-like phosphatase"/>
    <property type="match status" value="1"/>
</dbReference>
<evidence type="ECO:0000259" key="2">
    <source>
        <dbReference type="Pfam" id="PF09423"/>
    </source>
</evidence>
<dbReference type="PANTHER" id="PTHR33987">
    <property type="entry name" value="CALCINEURIN-LIKE METALLO-PHOSPHOESTERASE SUPERFAMILY PROTEIN"/>
    <property type="match status" value="1"/>
</dbReference>
<reference evidence="3 4" key="1">
    <citation type="submission" date="2020-04" db="EMBL/GenBank/DDBJ databases">
        <title>Usitatibacter rugosus gen. nov., sp. nov. and Usitatibacter palustris sp. nov., novel members of Usitatibacteraceae fam. nov. within the order Nitrosomonadales isolated from soil.</title>
        <authorList>
            <person name="Huber K.J."/>
            <person name="Neumann-Schaal M."/>
            <person name="Geppert A."/>
            <person name="Luckner M."/>
            <person name="Wanner G."/>
            <person name="Overmann J."/>
        </authorList>
    </citation>
    <scope>NUCLEOTIDE SEQUENCE [LARGE SCALE GENOMIC DNA]</scope>
    <source>
        <strain evidence="3 4">Swamp67</strain>
    </source>
</reference>
<dbReference type="PANTHER" id="PTHR33987:SF1">
    <property type="entry name" value="CALCINEURIN-LIKE METALLO-PHOSPHOESTERASE SUPERFAMILY PROTEIN"/>
    <property type="match status" value="1"/>
</dbReference>
<feature type="chain" id="PRO_5026816866" description="PhoD-like phosphatase metallophosphatase domain-containing protein" evidence="1">
    <location>
        <begin position="43"/>
        <end position="471"/>
    </location>
</feature>
<dbReference type="KEGG" id="upl:DSM104440_02105"/>
<dbReference type="CDD" id="cd07389">
    <property type="entry name" value="MPP_PhoD"/>
    <property type="match status" value="1"/>
</dbReference>
<feature type="signal peptide" evidence="1">
    <location>
        <begin position="1"/>
        <end position="42"/>
    </location>
</feature>
<dbReference type="RefSeq" id="WP_171162434.1">
    <property type="nucleotide sequence ID" value="NZ_CP053073.1"/>
</dbReference>
<dbReference type="PROSITE" id="PS51318">
    <property type="entry name" value="TAT"/>
    <property type="match status" value="1"/>
</dbReference>
<dbReference type="EMBL" id="CP053073">
    <property type="protein sequence ID" value="QJR15288.1"/>
    <property type="molecule type" value="Genomic_DNA"/>
</dbReference>